<evidence type="ECO:0000256" key="8">
    <source>
        <dbReference type="ARBA" id="ARBA00031113"/>
    </source>
</evidence>
<evidence type="ECO:0000256" key="10">
    <source>
        <dbReference type="ARBA" id="ARBA00048823"/>
    </source>
</evidence>
<dbReference type="InterPro" id="IPR042103">
    <property type="entry name" value="SerRS_1_N_sf"/>
</dbReference>
<evidence type="ECO:0000256" key="12">
    <source>
        <dbReference type="SAM" id="MobiDB-lite"/>
    </source>
</evidence>
<reference evidence="16" key="1">
    <citation type="submission" date="2020-11" db="EMBL/GenBank/DDBJ databases">
        <authorList>
            <person name="Tran Van P."/>
        </authorList>
    </citation>
    <scope>NUCLEOTIDE SEQUENCE</scope>
</reference>
<dbReference type="GO" id="GO:0005524">
    <property type="term" value="F:ATP binding"/>
    <property type="evidence" value="ECO:0007669"/>
    <property type="project" value="UniProtKB-UniRule"/>
</dbReference>
<dbReference type="Gene3D" id="1.10.287.40">
    <property type="entry name" value="Serine-tRNA synthetase, tRNA binding domain"/>
    <property type="match status" value="1"/>
</dbReference>
<comment type="catalytic activity">
    <reaction evidence="9">
        <text>tRNA(Sec) + L-serine + ATP = L-seryl-tRNA(Sec) + AMP + diphosphate + H(+)</text>
        <dbReference type="Rhea" id="RHEA:42580"/>
        <dbReference type="Rhea" id="RHEA-COMP:9742"/>
        <dbReference type="Rhea" id="RHEA-COMP:10128"/>
        <dbReference type="ChEBI" id="CHEBI:15378"/>
        <dbReference type="ChEBI" id="CHEBI:30616"/>
        <dbReference type="ChEBI" id="CHEBI:33019"/>
        <dbReference type="ChEBI" id="CHEBI:33384"/>
        <dbReference type="ChEBI" id="CHEBI:78442"/>
        <dbReference type="ChEBI" id="CHEBI:78533"/>
        <dbReference type="ChEBI" id="CHEBI:456215"/>
        <dbReference type="EC" id="6.1.1.11"/>
    </reaction>
</comment>
<dbReference type="EMBL" id="OA882147">
    <property type="protein sequence ID" value="CAD7273265.1"/>
    <property type="molecule type" value="Genomic_DNA"/>
</dbReference>
<dbReference type="InterPro" id="IPR006195">
    <property type="entry name" value="aa-tRNA-synth_II"/>
</dbReference>
<dbReference type="PROSITE" id="PS00108">
    <property type="entry name" value="PROTEIN_KINASE_ST"/>
    <property type="match status" value="1"/>
</dbReference>
<evidence type="ECO:0000259" key="15">
    <source>
        <dbReference type="PROSITE" id="PS50862"/>
    </source>
</evidence>
<sequence>MMNEDENFARKLALHFELEDRFERISAKFSDVNPMTLGFILASVDNDFDAAVRDAYDVASQFMETDQLNWINLLIRYPHIDDDIITSIFLDTKFNLQMSISRIEDDELRSIEKTRNDNGCDPSNKLIENKSAPVSVDPNALRAKALHYLRQAHEYMERANDPQARNTPGLIDHYRAMSASFASKYKKENENAAAIIASSMNSGENPHSLDLHYLQIPEAEECLRNWLQDQKAKLDRIRLHNARTIQRTLVIITGKGNRSHGKRAKLFPFVRNFLQKGGYKETRSFLRPDDGLTEETSDLALFVALRIGIVLLEGPEYLRELKSPLVIKPEEVKLQAYRELGEGSFGRVVVATWKEMEVAVKLIKWEDSKKSAAIIREAKLVMKCNHAHVVRVFGVTSLPHQHIGIVMELSDGGKLTSEMMKKFGSPEGIFEAYRFCIGVVNGLQYLHQKRHIVHRDLKPDNILCFGKPETPKIADFGFAKEIENSFEYMKSQVGSLLYMAPEMTSARKIPRKYTKSVDIYSLSIFSGNKPIFSSKYDDLSDLIKAKSEGKIKNQNLLSSLPDSLKELINLGCSPDSKIRPKLSEFHSALLSEVSRPPDKLDGPDPVGNKKTGNKNKTDPEINRERDRGNNFFRSLRRSLSKRWRLLAENLDCEGFQILPCIPLRILEINVAFMPKVASRSSKAIPPFSSTAAFTAAKVAANVAAVDENGGIALDDLKATLRKNVEPDKLSQFKGDRSKMVLDLESFRADKGGNPDEIRKNQKDRFDDVQLVETVIDKDNEWRKHRYMADAWNKMKNMCSKVIGDKMKITETSRNTALKEIGNLLHPSVPIDDNEDNNTVERMVGDVEQRTKYSHFDLIHMIDGVDSERGAAVSGARGYYLKGPALFLEQGLIQLSLKMLVDKDYTAMSPPYFMRKDVMQEVAQLSQFDEELYKVTGKGSEKDGADEKYLIATSEQPIAAFHRDEWIAESALPIRYCGLSCCFRQEAGSHGRDTRGIFRVHQFNKVVEQFCITSPEDDSSWKMMSEMLNNAEDFCKMLGIAYRVVNIVSGALNNAAAKKWDIEAWFPGSGAFRELVSCSNCTDYQSRRLLIRYGQTKKMGTNTKYVHMLNATMCATTRVICVLLELNQTEDGIRVPEPLQPYMPKKYKEFIPFVQPAPIDEQEAKKQKKQKDASQKK</sequence>
<feature type="binding site" evidence="11">
    <location>
        <position position="361"/>
    </location>
    <ligand>
        <name>ATP</name>
        <dbReference type="ChEBI" id="CHEBI:30616"/>
    </ligand>
</feature>
<evidence type="ECO:0000259" key="13">
    <source>
        <dbReference type="PROSITE" id="PS50011"/>
    </source>
</evidence>
<dbReference type="OrthoDB" id="10264585at2759"/>
<dbReference type="Proteomes" id="UP000678499">
    <property type="component" value="Unassembled WGS sequence"/>
</dbReference>
<evidence type="ECO:0000256" key="4">
    <source>
        <dbReference type="ARBA" id="ARBA00022741"/>
    </source>
</evidence>
<dbReference type="Gene3D" id="3.30.1370.110">
    <property type="match status" value="1"/>
</dbReference>
<dbReference type="Pfam" id="PF00587">
    <property type="entry name" value="tRNA-synt_2b"/>
    <property type="match status" value="1"/>
</dbReference>
<evidence type="ECO:0000256" key="6">
    <source>
        <dbReference type="ARBA" id="ARBA00022917"/>
    </source>
</evidence>
<dbReference type="SMART" id="SM00220">
    <property type="entry name" value="S_TKc"/>
    <property type="match status" value="1"/>
</dbReference>
<dbReference type="InterPro" id="IPR045864">
    <property type="entry name" value="aa-tRNA-synth_II/BPL/LPL"/>
</dbReference>
<dbReference type="PROSITE" id="PS50011">
    <property type="entry name" value="PROTEIN_KINASE_DOM"/>
    <property type="match status" value="1"/>
</dbReference>
<name>A0A7R9BDN4_9CRUS</name>
<evidence type="ECO:0000313" key="16">
    <source>
        <dbReference type="EMBL" id="CAD7273265.1"/>
    </source>
</evidence>
<dbReference type="InterPro" id="IPR002314">
    <property type="entry name" value="aa-tRNA-synt_IIb"/>
</dbReference>
<dbReference type="NCBIfam" id="TIGR00414">
    <property type="entry name" value="serS"/>
    <property type="match status" value="1"/>
</dbReference>
<accession>A0A7R9BDN4</accession>
<dbReference type="EC" id="6.1.1.11" evidence="2"/>
<dbReference type="InterPro" id="IPR002317">
    <property type="entry name" value="Ser-tRNA-ligase_type_1"/>
</dbReference>
<evidence type="ECO:0000256" key="5">
    <source>
        <dbReference type="ARBA" id="ARBA00022840"/>
    </source>
</evidence>
<comment type="catalytic activity">
    <reaction evidence="10">
        <text>tRNA(Ser) + L-serine + ATP = L-seryl-tRNA(Ser) + AMP + diphosphate + H(+)</text>
        <dbReference type="Rhea" id="RHEA:12292"/>
        <dbReference type="Rhea" id="RHEA-COMP:9669"/>
        <dbReference type="Rhea" id="RHEA-COMP:9703"/>
        <dbReference type="ChEBI" id="CHEBI:15378"/>
        <dbReference type="ChEBI" id="CHEBI:30616"/>
        <dbReference type="ChEBI" id="CHEBI:33019"/>
        <dbReference type="ChEBI" id="CHEBI:33384"/>
        <dbReference type="ChEBI" id="CHEBI:78442"/>
        <dbReference type="ChEBI" id="CHEBI:78533"/>
        <dbReference type="ChEBI" id="CHEBI:456215"/>
        <dbReference type="EC" id="6.1.1.11"/>
    </reaction>
</comment>
<feature type="domain" description="Smr" evidence="14">
    <location>
        <begin position="209"/>
        <end position="298"/>
    </location>
</feature>
<dbReference type="EMBL" id="CAJPEX010000110">
    <property type="protein sequence ID" value="CAG0913417.1"/>
    <property type="molecule type" value="Genomic_DNA"/>
</dbReference>
<dbReference type="InterPro" id="IPR017441">
    <property type="entry name" value="Protein_kinase_ATP_BS"/>
</dbReference>
<dbReference type="PRINTS" id="PR00981">
    <property type="entry name" value="TRNASYNTHSER"/>
</dbReference>
<evidence type="ECO:0000313" key="17">
    <source>
        <dbReference type="Proteomes" id="UP000678499"/>
    </source>
</evidence>
<dbReference type="SUPFAM" id="SSF46589">
    <property type="entry name" value="tRNA-binding arm"/>
    <property type="match status" value="1"/>
</dbReference>
<feature type="region of interest" description="Disordered" evidence="12">
    <location>
        <begin position="593"/>
        <end position="626"/>
    </location>
</feature>
<evidence type="ECO:0000256" key="1">
    <source>
        <dbReference type="ARBA" id="ARBA00010728"/>
    </source>
</evidence>
<dbReference type="PANTHER" id="PTHR11778">
    <property type="entry name" value="SERYL-TRNA SYNTHETASE"/>
    <property type="match status" value="1"/>
</dbReference>
<dbReference type="PROSITE" id="PS50862">
    <property type="entry name" value="AA_TRNA_LIGASE_II"/>
    <property type="match status" value="1"/>
</dbReference>
<dbReference type="PROSITE" id="PS00107">
    <property type="entry name" value="PROTEIN_KINASE_ATP"/>
    <property type="match status" value="1"/>
</dbReference>
<dbReference type="InterPro" id="IPR008271">
    <property type="entry name" value="Ser/Thr_kinase_AS"/>
</dbReference>
<dbReference type="InterPro" id="IPR033729">
    <property type="entry name" value="SerRS_core"/>
</dbReference>
<dbReference type="Gene3D" id="3.30.930.10">
    <property type="entry name" value="Bira Bifunctional Protein, Domain 2"/>
    <property type="match status" value="1"/>
</dbReference>
<organism evidence="16">
    <name type="scientific">Notodromas monacha</name>
    <dbReference type="NCBI Taxonomy" id="399045"/>
    <lineage>
        <taxon>Eukaryota</taxon>
        <taxon>Metazoa</taxon>
        <taxon>Ecdysozoa</taxon>
        <taxon>Arthropoda</taxon>
        <taxon>Crustacea</taxon>
        <taxon>Oligostraca</taxon>
        <taxon>Ostracoda</taxon>
        <taxon>Podocopa</taxon>
        <taxon>Podocopida</taxon>
        <taxon>Cypridocopina</taxon>
        <taxon>Cypridoidea</taxon>
        <taxon>Cyprididae</taxon>
        <taxon>Notodromas</taxon>
    </lineage>
</organism>
<keyword evidence="5 11" id="KW-0067">ATP-binding</keyword>
<dbReference type="GO" id="GO:0006434">
    <property type="term" value="P:seryl-tRNA aminoacylation"/>
    <property type="evidence" value="ECO:0007669"/>
    <property type="project" value="InterPro"/>
</dbReference>
<evidence type="ECO:0000256" key="3">
    <source>
        <dbReference type="ARBA" id="ARBA00022598"/>
    </source>
</evidence>
<proteinExistence type="inferred from homology"/>
<feature type="domain" description="Aminoacyl-transfer RNA synthetases class-II family profile" evidence="15">
    <location>
        <begin position="897"/>
        <end position="1135"/>
    </location>
</feature>
<dbReference type="Pfam" id="PF00069">
    <property type="entry name" value="Pkinase"/>
    <property type="match status" value="1"/>
</dbReference>
<dbReference type="InterPro" id="IPR036063">
    <property type="entry name" value="Smr_dom_sf"/>
</dbReference>
<keyword evidence="7" id="KW-0030">Aminoacyl-tRNA synthetase</keyword>
<keyword evidence="17" id="KW-1185">Reference proteome</keyword>
<dbReference type="SUPFAM" id="SSF160443">
    <property type="entry name" value="SMR domain-like"/>
    <property type="match status" value="1"/>
</dbReference>
<dbReference type="Gene3D" id="3.30.200.20">
    <property type="entry name" value="Phosphorylase Kinase, domain 1"/>
    <property type="match status" value="1"/>
</dbReference>
<dbReference type="PROSITE" id="PS50828">
    <property type="entry name" value="SMR"/>
    <property type="match status" value="1"/>
</dbReference>
<evidence type="ECO:0000256" key="7">
    <source>
        <dbReference type="ARBA" id="ARBA00023146"/>
    </source>
</evidence>
<dbReference type="FunFam" id="1.10.287.40:FF:000002">
    <property type="entry name" value="Serine--tRNA ligase, cytoplasmic"/>
    <property type="match status" value="1"/>
</dbReference>
<protein>
    <recommendedName>
        <fullName evidence="2">serine--tRNA ligase</fullName>
        <ecNumber evidence="2">6.1.1.11</ecNumber>
    </recommendedName>
    <alternativeName>
        <fullName evidence="8">Seryl-tRNA synthetase</fullName>
    </alternativeName>
</protein>
<keyword evidence="3" id="KW-0436">Ligase</keyword>
<dbReference type="InterPro" id="IPR011009">
    <property type="entry name" value="Kinase-like_dom_sf"/>
</dbReference>
<dbReference type="CDD" id="cd00770">
    <property type="entry name" value="SerRS_core"/>
    <property type="match status" value="1"/>
</dbReference>
<feature type="compositionally biased region" description="Basic and acidic residues" evidence="12">
    <location>
        <begin position="615"/>
        <end position="626"/>
    </location>
</feature>
<evidence type="ECO:0000259" key="14">
    <source>
        <dbReference type="PROSITE" id="PS50828"/>
    </source>
</evidence>
<evidence type="ECO:0000256" key="2">
    <source>
        <dbReference type="ARBA" id="ARBA00012840"/>
    </source>
</evidence>
<feature type="domain" description="Protein kinase" evidence="13">
    <location>
        <begin position="334"/>
        <end position="589"/>
    </location>
</feature>
<dbReference type="InterPro" id="IPR002625">
    <property type="entry name" value="Smr_dom"/>
</dbReference>
<evidence type="ECO:0000256" key="9">
    <source>
        <dbReference type="ARBA" id="ARBA00047929"/>
    </source>
</evidence>
<dbReference type="InterPro" id="IPR010978">
    <property type="entry name" value="tRNA-bd_arm"/>
</dbReference>
<dbReference type="GO" id="GO:0004672">
    <property type="term" value="F:protein kinase activity"/>
    <property type="evidence" value="ECO:0007669"/>
    <property type="project" value="InterPro"/>
</dbReference>
<dbReference type="Pfam" id="PF02403">
    <property type="entry name" value="Seryl_tRNA_N"/>
    <property type="match status" value="1"/>
</dbReference>
<dbReference type="Gene3D" id="1.10.510.10">
    <property type="entry name" value="Transferase(Phosphotransferase) domain 1"/>
    <property type="match status" value="1"/>
</dbReference>
<dbReference type="InterPro" id="IPR015866">
    <property type="entry name" value="Ser-tRNA-synth_1_N"/>
</dbReference>
<dbReference type="InterPro" id="IPR000719">
    <property type="entry name" value="Prot_kinase_dom"/>
</dbReference>
<dbReference type="AlphaFoldDB" id="A0A7R9BDN4"/>
<comment type="similarity">
    <text evidence="1">Belongs to the class-II aminoacyl-tRNA synthetase family. Type-1 seryl-tRNA synthetase subfamily.</text>
</comment>
<dbReference type="GO" id="GO:0004828">
    <property type="term" value="F:serine-tRNA ligase activity"/>
    <property type="evidence" value="ECO:0007669"/>
    <property type="project" value="UniProtKB-EC"/>
</dbReference>
<dbReference type="SUPFAM" id="SSF55681">
    <property type="entry name" value="Class II aaRS and biotin synthetases"/>
    <property type="match status" value="1"/>
</dbReference>
<gene>
    <name evidence="16" type="ORF">NMOB1V02_LOCUS1164</name>
</gene>
<dbReference type="SUPFAM" id="SSF56112">
    <property type="entry name" value="Protein kinase-like (PK-like)"/>
    <property type="match status" value="1"/>
</dbReference>
<evidence type="ECO:0000256" key="11">
    <source>
        <dbReference type="PROSITE-ProRule" id="PRU10141"/>
    </source>
</evidence>
<keyword evidence="4 11" id="KW-0547">Nucleotide-binding</keyword>
<keyword evidence="6" id="KW-0648">Protein biosynthesis</keyword>